<feature type="compositionally biased region" description="Polar residues" evidence="6">
    <location>
        <begin position="141"/>
        <end position="154"/>
    </location>
</feature>
<feature type="domain" description="SUN" evidence="8">
    <location>
        <begin position="612"/>
        <end position="851"/>
    </location>
</feature>
<feature type="compositionally biased region" description="Acidic residues" evidence="6">
    <location>
        <begin position="239"/>
        <end position="249"/>
    </location>
</feature>
<evidence type="ECO:0000256" key="2">
    <source>
        <dbReference type="ARBA" id="ARBA00022692"/>
    </source>
</evidence>
<evidence type="ECO:0000256" key="4">
    <source>
        <dbReference type="ARBA" id="ARBA00023136"/>
    </source>
</evidence>
<keyword evidence="2 7" id="KW-0812">Transmembrane</keyword>
<reference evidence="9 10" key="1">
    <citation type="journal article" date="2015" name="Fungal Genet. Biol.">
        <title>Evolution of novel wood decay mechanisms in Agaricales revealed by the genome sequences of Fistulina hepatica and Cylindrobasidium torrendii.</title>
        <authorList>
            <person name="Floudas D."/>
            <person name="Held B.W."/>
            <person name="Riley R."/>
            <person name="Nagy L.G."/>
            <person name="Koehler G."/>
            <person name="Ransdell A.S."/>
            <person name="Younus H."/>
            <person name="Chow J."/>
            <person name="Chiniquy J."/>
            <person name="Lipzen A."/>
            <person name="Tritt A."/>
            <person name="Sun H."/>
            <person name="Haridas S."/>
            <person name="LaButti K."/>
            <person name="Ohm R.A."/>
            <person name="Kues U."/>
            <person name="Blanchette R.A."/>
            <person name="Grigoriev I.V."/>
            <person name="Minto R.E."/>
            <person name="Hibbett D.S."/>
        </authorList>
    </citation>
    <scope>NUCLEOTIDE SEQUENCE [LARGE SCALE GENOMIC DNA]</scope>
    <source>
        <strain evidence="9 10">FP15055 ss-10</strain>
    </source>
</reference>
<accession>A0A0D7B8P3</accession>
<dbReference type="PROSITE" id="PS51469">
    <property type="entry name" value="SUN"/>
    <property type="match status" value="1"/>
</dbReference>
<dbReference type="GO" id="GO:0043495">
    <property type="term" value="F:protein-membrane adaptor activity"/>
    <property type="evidence" value="ECO:0007669"/>
    <property type="project" value="TreeGrafter"/>
</dbReference>
<dbReference type="AlphaFoldDB" id="A0A0D7B8P3"/>
<organism evidence="9 10">
    <name type="scientific">Cylindrobasidium torrendii FP15055 ss-10</name>
    <dbReference type="NCBI Taxonomy" id="1314674"/>
    <lineage>
        <taxon>Eukaryota</taxon>
        <taxon>Fungi</taxon>
        <taxon>Dikarya</taxon>
        <taxon>Basidiomycota</taxon>
        <taxon>Agaricomycotina</taxon>
        <taxon>Agaricomycetes</taxon>
        <taxon>Agaricomycetidae</taxon>
        <taxon>Agaricales</taxon>
        <taxon>Marasmiineae</taxon>
        <taxon>Physalacriaceae</taxon>
        <taxon>Cylindrobasidium</taxon>
    </lineage>
</organism>
<feature type="coiled-coil region" evidence="5">
    <location>
        <begin position="496"/>
        <end position="581"/>
    </location>
</feature>
<feature type="transmembrane region" description="Helical" evidence="7">
    <location>
        <begin position="408"/>
        <end position="428"/>
    </location>
</feature>
<evidence type="ECO:0000259" key="8">
    <source>
        <dbReference type="PROSITE" id="PS51469"/>
    </source>
</evidence>
<dbReference type="Pfam" id="PF07738">
    <property type="entry name" value="Sad1_UNC"/>
    <property type="match status" value="2"/>
</dbReference>
<keyword evidence="4 7" id="KW-0472">Membrane</keyword>
<dbReference type="InterPro" id="IPR045119">
    <property type="entry name" value="SUN1-5"/>
</dbReference>
<feature type="region of interest" description="Disordered" evidence="6">
    <location>
        <begin position="1"/>
        <end position="80"/>
    </location>
</feature>
<sequence length="866" mass="94640">MSFSGTPLGQGRRLDHNTFLGKPAFGSERPGPATSHSSGPPAFRSRSPPKEQTSSRERPRTDQDDGALLTRPTKWSVNDTSVRLASVIAQAADMSNPNAAWAAGSTSNRAVPRSTSVEYEAANTGRRFAAPPSRRPLGASSGVTRPLSKTQSATVVPDSEGEDSFENPLKSVSNLASQALKPFSVYARQRSQEPAEAVNNSYDYSNEERDFQNQNRRKPTQKRGGMSTDNKAYKPSMSELDESEDEGSDDGQRRRKFKKKDAGRVTTLPTISESKQRKKRKRGPKVAGQPESEEEEETEPPSLSLENPLQPLRNTSLHPQPRPAEDSMAIDTSLDTSLEEPRPAPRRAASVGATLGKSINTSYKGVAFILNGINSIFSAILWLCGRVLGTILNTIFKTPATWLLRGSLNGLLSYLIIGLTLAAAWHFLREPLSNLSPSFPGRGYRPPGEPAADISEFNTRLLDIENTLKDLVTDSDRLRSKVESESRSTSDIAHKITSLEKKVQQDAARVAEAEDHYRSATNNVMAAMRKELEILQAQMQSHSPSSGTGDIGTDEEARARLKALENRLASAEGSVKEALDVAKSVAKTGSAAAGLSWLERVGKKGLTVKSSDGKDVTGLIEQMVRWALFNDVTGKPDWALYTGGGRIHPRLNDDRMEIATDYGAAKGPGPSNALHPDLSPGMCFAMSGSSGQLGVILSRHLFISEVTVDHIPSSVAQNIATAPRAMEVWGLVDDKSTNLAKVEAWRAEKAGRRAQAVERGEAVPDETEEVYPREIAHGWFEQKFIPDKLWVKLSSFSYNIYSPNHIQTFPVDEEVRALGVDFGIVVLMVKNNWGHPDHTCLYRFRVHGEPHERPPPALAQSVLDEA</sequence>
<keyword evidence="5" id="KW-0175">Coiled coil</keyword>
<dbReference type="Gene3D" id="2.60.120.260">
    <property type="entry name" value="Galactose-binding domain-like"/>
    <property type="match status" value="1"/>
</dbReference>
<protein>
    <recommendedName>
        <fullName evidence="8">SUN domain-containing protein</fullName>
    </recommendedName>
</protein>
<evidence type="ECO:0000256" key="1">
    <source>
        <dbReference type="ARBA" id="ARBA00004370"/>
    </source>
</evidence>
<evidence type="ECO:0000256" key="6">
    <source>
        <dbReference type="SAM" id="MobiDB-lite"/>
    </source>
</evidence>
<evidence type="ECO:0000256" key="5">
    <source>
        <dbReference type="SAM" id="Coils"/>
    </source>
</evidence>
<feature type="region of interest" description="Disordered" evidence="6">
    <location>
        <begin position="123"/>
        <end position="170"/>
    </location>
</feature>
<dbReference type="GO" id="GO:0034993">
    <property type="term" value="C:meiotic nuclear membrane microtubule tethering complex"/>
    <property type="evidence" value="ECO:0007669"/>
    <property type="project" value="TreeGrafter"/>
</dbReference>
<keyword evidence="3 7" id="KW-1133">Transmembrane helix</keyword>
<evidence type="ECO:0000313" key="9">
    <source>
        <dbReference type="EMBL" id="KIY65881.1"/>
    </source>
</evidence>
<feature type="compositionally biased region" description="Low complexity" evidence="6">
    <location>
        <begin position="300"/>
        <end position="312"/>
    </location>
</feature>
<feature type="compositionally biased region" description="Basic and acidic residues" evidence="6">
    <location>
        <begin position="53"/>
        <end position="63"/>
    </location>
</feature>
<gene>
    <name evidence="9" type="ORF">CYLTODRAFT_423962</name>
</gene>
<keyword evidence="10" id="KW-1185">Reference proteome</keyword>
<evidence type="ECO:0000256" key="7">
    <source>
        <dbReference type="SAM" id="Phobius"/>
    </source>
</evidence>
<dbReference type="STRING" id="1314674.A0A0D7B8P3"/>
<dbReference type="EMBL" id="KN880574">
    <property type="protein sequence ID" value="KIY65881.1"/>
    <property type="molecule type" value="Genomic_DNA"/>
</dbReference>
<dbReference type="PANTHER" id="PTHR12911:SF8">
    <property type="entry name" value="KLAROID PROTEIN-RELATED"/>
    <property type="match status" value="1"/>
</dbReference>
<evidence type="ECO:0000256" key="3">
    <source>
        <dbReference type="ARBA" id="ARBA00022989"/>
    </source>
</evidence>
<comment type="subcellular location">
    <subcellularLocation>
        <location evidence="1">Membrane</location>
    </subcellularLocation>
</comment>
<proteinExistence type="predicted"/>
<feature type="region of interest" description="Disordered" evidence="6">
    <location>
        <begin position="187"/>
        <end position="327"/>
    </location>
</feature>
<feature type="region of interest" description="Disordered" evidence="6">
    <location>
        <begin position="95"/>
        <end position="114"/>
    </location>
</feature>
<dbReference type="Proteomes" id="UP000054007">
    <property type="component" value="Unassembled WGS sequence"/>
</dbReference>
<dbReference type="InterPro" id="IPR012919">
    <property type="entry name" value="SUN_dom"/>
</dbReference>
<dbReference type="PANTHER" id="PTHR12911">
    <property type="entry name" value="SAD1/UNC-84-LIKE PROTEIN-RELATED"/>
    <property type="match status" value="1"/>
</dbReference>
<name>A0A0D7B8P3_9AGAR</name>
<dbReference type="OrthoDB" id="342281at2759"/>
<evidence type="ECO:0000313" key="10">
    <source>
        <dbReference type="Proteomes" id="UP000054007"/>
    </source>
</evidence>